<evidence type="ECO:0000313" key="2">
    <source>
        <dbReference type="Proteomes" id="UP000827092"/>
    </source>
</evidence>
<evidence type="ECO:0000313" key="1">
    <source>
        <dbReference type="EMBL" id="KAG8172439.1"/>
    </source>
</evidence>
<dbReference type="AlphaFoldDB" id="A0AAV6TLJ0"/>
<comment type="caution">
    <text evidence="1">The sequence shown here is derived from an EMBL/GenBank/DDBJ whole genome shotgun (WGS) entry which is preliminary data.</text>
</comment>
<gene>
    <name evidence="1" type="ORF">JTE90_019379</name>
</gene>
<proteinExistence type="predicted"/>
<dbReference type="Proteomes" id="UP000827092">
    <property type="component" value="Unassembled WGS sequence"/>
</dbReference>
<protein>
    <submittedName>
        <fullName evidence="1">Uncharacterized protein</fullName>
    </submittedName>
</protein>
<organism evidence="1 2">
    <name type="scientific">Oedothorax gibbosus</name>
    <dbReference type="NCBI Taxonomy" id="931172"/>
    <lineage>
        <taxon>Eukaryota</taxon>
        <taxon>Metazoa</taxon>
        <taxon>Ecdysozoa</taxon>
        <taxon>Arthropoda</taxon>
        <taxon>Chelicerata</taxon>
        <taxon>Arachnida</taxon>
        <taxon>Araneae</taxon>
        <taxon>Araneomorphae</taxon>
        <taxon>Entelegynae</taxon>
        <taxon>Araneoidea</taxon>
        <taxon>Linyphiidae</taxon>
        <taxon>Erigoninae</taxon>
        <taxon>Oedothorax</taxon>
    </lineage>
</organism>
<keyword evidence="2" id="KW-1185">Reference proteome</keyword>
<name>A0AAV6TLJ0_9ARAC</name>
<accession>A0AAV6TLJ0</accession>
<sequence>MERTTVQNVTEHLENSLAMVCLSSASGLGNPVATSKGMKGVKKKTSPIPSRENRWSLLVKLKDGTWLFPIVDDLRNCLQPAGVIQKRTTHARYYLAAYDTVL</sequence>
<dbReference type="EMBL" id="JAFNEN010002699">
    <property type="protein sequence ID" value="KAG8172439.1"/>
    <property type="molecule type" value="Genomic_DNA"/>
</dbReference>
<reference evidence="1 2" key="1">
    <citation type="journal article" date="2022" name="Nat. Ecol. Evol.">
        <title>A masculinizing supergene underlies an exaggerated male reproductive morph in a spider.</title>
        <authorList>
            <person name="Hendrickx F."/>
            <person name="De Corte Z."/>
            <person name="Sonet G."/>
            <person name="Van Belleghem S.M."/>
            <person name="Kostlbacher S."/>
            <person name="Vangestel C."/>
        </authorList>
    </citation>
    <scope>NUCLEOTIDE SEQUENCE [LARGE SCALE GENOMIC DNA]</scope>
    <source>
        <strain evidence="1">W744_W776</strain>
    </source>
</reference>